<protein>
    <recommendedName>
        <fullName evidence="1">Helix-turn-helix domain-containing protein</fullName>
    </recommendedName>
</protein>
<dbReference type="EMBL" id="OX597818">
    <property type="protein sequence ID" value="CAI9722360.1"/>
    <property type="molecule type" value="Genomic_DNA"/>
</dbReference>
<keyword evidence="3" id="KW-1185">Reference proteome</keyword>
<dbReference type="Proteomes" id="UP001162480">
    <property type="component" value="Chromosome 5"/>
</dbReference>
<evidence type="ECO:0000259" key="1">
    <source>
        <dbReference type="Pfam" id="PF26215"/>
    </source>
</evidence>
<dbReference type="InterPro" id="IPR058912">
    <property type="entry name" value="HTH_animal"/>
</dbReference>
<evidence type="ECO:0000313" key="2">
    <source>
        <dbReference type="EMBL" id="CAI9722360.1"/>
    </source>
</evidence>
<proteinExistence type="predicted"/>
<reference evidence="2" key="1">
    <citation type="submission" date="2023-08" db="EMBL/GenBank/DDBJ databases">
        <authorList>
            <person name="Alioto T."/>
            <person name="Alioto T."/>
            <person name="Gomez Garrido J."/>
        </authorList>
    </citation>
    <scope>NUCLEOTIDE SEQUENCE</scope>
</reference>
<dbReference type="AlphaFoldDB" id="A0AA36F3E1"/>
<sequence length="233" mass="27442">MTRSRDEVRRLNAMFQQAARKDKEKYWNEECARAEEANRKGNMRELYQHVKKTRTAFMARQATIRGRNGEELHDQKGIRKRWKEYTEQLYAGNNLDEQAEDKPLELELEPDILEDEVVWAMKQLANRKGPGTDGIPLELLKPIPTKTLTSLCQRIWRTCKTQPYHKINENLRYINVNSNHPHSIKKSLINNISKRISLLSYDLEIFNKHATYYNEALREAAIGSKYLLQQDIL</sequence>
<feature type="domain" description="Helix-turn-helix" evidence="1">
    <location>
        <begin position="172"/>
        <end position="218"/>
    </location>
</feature>
<organism evidence="2 3">
    <name type="scientific">Octopus vulgaris</name>
    <name type="common">Common octopus</name>
    <dbReference type="NCBI Taxonomy" id="6645"/>
    <lineage>
        <taxon>Eukaryota</taxon>
        <taxon>Metazoa</taxon>
        <taxon>Spiralia</taxon>
        <taxon>Lophotrochozoa</taxon>
        <taxon>Mollusca</taxon>
        <taxon>Cephalopoda</taxon>
        <taxon>Coleoidea</taxon>
        <taxon>Octopodiformes</taxon>
        <taxon>Octopoda</taxon>
        <taxon>Incirrata</taxon>
        <taxon>Octopodidae</taxon>
        <taxon>Octopus</taxon>
    </lineage>
</organism>
<accession>A0AA36F3E1</accession>
<dbReference type="Pfam" id="PF26215">
    <property type="entry name" value="HTH_animal"/>
    <property type="match status" value="1"/>
</dbReference>
<gene>
    <name evidence="2" type="ORF">OCTVUL_1B026683</name>
</gene>
<name>A0AA36F3E1_OCTVU</name>
<evidence type="ECO:0000313" key="3">
    <source>
        <dbReference type="Proteomes" id="UP001162480"/>
    </source>
</evidence>